<keyword evidence="1" id="KW-1133">Transmembrane helix</keyword>
<dbReference type="InterPro" id="IPR045886">
    <property type="entry name" value="ThiF/MoeB/HesA"/>
</dbReference>
<dbReference type="InterPro" id="IPR001763">
    <property type="entry name" value="Rhodanese-like_dom"/>
</dbReference>
<evidence type="ECO:0000259" key="2">
    <source>
        <dbReference type="PROSITE" id="PS50206"/>
    </source>
</evidence>
<keyword evidence="1" id="KW-0812">Transmembrane</keyword>
<dbReference type="CDD" id="cd00158">
    <property type="entry name" value="RHOD"/>
    <property type="match status" value="1"/>
</dbReference>
<organism evidence="3 4">
    <name type="scientific">Winogradskyella bathintestinalis</name>
    <dbReference type="NCBI Taxonomy" id="3035208"/>
    <lineage>
        <taxon>Bacteria</taxon>
        <taxon>Pseudomonadati</taxon>
        <taxon>Bacteroidota</taxon>
        <taxon>Flavobacteriia</taxon>
        <taxon>Flavobacteriales</taxon>
        <taxon>Flavobacteriaceae</taxon>
        <taxon>Winogradskyella</taxon>
    </lineage>
</organism>
<dbReference type="InterPro" id="IPR000594">
    <property type="entry name" value="ThiF_NAD_FAD-bd"/>
</dbReference>
<dbReference type="SUPFAM" id="SSF69572">
    <property type="entry name" value="Activating enzymes of the ubiquitin-like proteins"/>
    <property type="match status" value="1"/>
</dbReference>
<name>A0ABT7ZSB0_9FLAO</name>
<protein>
    <submittedName>
        <fullName evidence="3">HesA/MoeB/ThiF family protein</fullName>
    </submittedName>
</protein>
<dbReference type="EMBL" id="JASDDK010000001">
    <property type="protein sequence ID" value="MDN3491895.1"/>
    <property type="molecule type" value="Genomic_DNA"/>
</dbReference>
<proteinExistence type="predicted"/>
<keyword evidence="4" id="KW-1185">Reference proteome</keyword>
<dbReference type="SMART" id="SM00450">
    <property type="entry name" value="RHOD"/>
    <property type="match status" value="1"/>
</dbReference>
<feature type="domain" description="Rhodanese" evidence="2">
    <location>
        <begin position="260"/>
        <end position="344"/>
    </location>
</feature>
<dbReference type="CDD" id="cd00757">
    <property type="entry name" value="ThiF_MoeB_HesA_family"/>
    <property type="match status" value="1"/>
</dbReference>
<keyword evidence="1" id="KW-0472">Membrane</keyword>
<evidence type="ECO:0000313" key="4">
    <source>
        <dbReference type="Proteomes" id="UP001231197"/>
    </source>
</evidence>
<comment type="caution">
    <text evidence="3">The sequence shown here is derived from an EMBL/GenBank/DDBJ whole genome shotgun (WGS) entry which is preliminary data.</text>
</comment>
<evidence type="ECO:0000313" key="3">
    <source>
        <dbReference type="EMBL" id="MDN3491895.1"/>
    </source>
</evidence>
<dbReference type="InterPro" id="IPR035985">
    <property type="entry name" value="Ubiquitin-activating_enz"/>
</dbReference>
<dbReference type="Pfam" id="PF00581">
    <property type="entry name" value="Rhodanese"/>
    <property type="match status" value="1"/>
</dbReference>
<sequence length="345" mass="38603">MERYKRQIQLPQIGETGQQKLKYAKILVVGAGGLGCTILPYLTAAGIESIGIIDGDTIEKSNLQRQILYTEKTVSLPKVAVAKAQLEALNSNVNFKVYNYYLSGENALEIFKNYDIIVDATDSIKTRYLINDACILTNKPFVYGSIYRFEGQVSVFNYKNGPTYRCLFKNDKAKTTNCEDAGVLGTTVGFVGMLQANEVMKMLLETGNILSGKMLVYNTLTNAQNCFNFNKIETNSIDEAFFNSEYNTHKIEAACLSAAISEKSIFIDVRELHETPKIELPNSLQIPLSVLENELENLDKNQSYAVFCQSGKRSLEAIKILKEHHFQNVKNIEGGVISIQKKQVK</sequence>
<dbReference type="InterPro" id="IPR036873">
    <property type="entry name" value="Rhodanese-like_dom_sf"/>
</dbReference>
<dbReference type="Pfam" id="PF00899">
    <property type="entry name" value="ThiF"/>
    <property type="match status" value="1"/>
</dbReference>
<dbReference type="Proteomes" id="UP001231197">
    <property type="component" value="Unassembled WGS sequence"/>
</dbReference>
<dbReference type="PROSITE" id="PS50206">
    <property type="entry name" value="RHODANESE_3"/>
    <property type="match status" value="1"/>
</dbReference>
<feature type="transmembrane region" description="Helical" evidence="1">
    <location>
        <begin position="21"/>
        <end position="42"/>
    </location>
</feature>
<reference evidence="3 4" key="1">
    <citation type="journal article" date="2023" name="Int. J. Syst. Evol. Microbiol.">
        <title>Winogradskyella bathintestinalis sp. nov., isolated from the intestine of the deep-sea loosejaw dragonfish, Malacosteus niger.</title>
        <authorList>
            <person name="Uniacke-Lowe S."/>
            <person name="Johnson C.N."/>
            <person name="Stanton C."/>
            <person name="Hill C."/>
            <person name="Ross P."/>
        </authorList>
    </citation>
    <scope>NUCLEOTIDE SEQUENCE [LARGE SCALE GENOMIC DNA]</scope>
    <source>
        <strain evidence="3 4">APC 3343</strain>
    </source>
</reference>
<dbReference type="PANTHER" id="PTHR10953">
    <property type="entry name" value="UBIQUITIN-ACTIVATING ENZYME E1"/>
    <property type="match status" value="1"/>
</dbReference>
<gene>
    <name evidence="3" type="ORF">QMA06_04115</name>
</gene>
<dbReference type="Gene3D" id="3.40.50.720">
    <property type="entry name" value="NAD(P)-binding Rossmann-like Domain"/>
    <property type="match status" value="1"/>
</dbReference>
<dbReference type="PANTHER" id="PTHR10953:SF102">
    <property type="entry name" value="ADENYLYLTRANSFERASE AND SULFURTRANSFERASE MOCS3"/>
    <property type="match status" value="1"/>
</dbReference>
<dbReference type="Gene3D" id="3.40.250.10">
    <property type="entry name" value="Rhodanese-like domain"/>
    <property type="match status" value="1"/>
</dbReference>
<dbReference type="RefSeq" id="WP_290205583.1">
    <property type="nucleotide sequence ID" value="NZ_JASDDK010000001.1"/>
</dbReference>
<evidence type="ECO:0000256" key="1">
    <source>
        <dbReference type="SAM" id="Phobius"/>
    </source>
</evidence>
<accession>A0ABT7ZSB0</accession>